<evidence type="ECO:0000313" key="1">
    <source>
        <dbReference type="EnsemblPlants" id="AVESA.00010b.r2.6DG1165840.1.CDS"/>
    </source>
</evidence>
<keyword evidence="2" id="KW-1185">Reference proteome</keyword>
<name>A0ACD5ZL15_AVESA</name>
<dbReference type="EnsemblPlants" id="AVESA.00010b.r2.6DG1165840.1">
    <property type="protein sequence ID" value="AVESA.00010b.r2.6DG1165840.1.CDS"/>
    <property type="gene ID" value="AVESA.00010b.r2.6DG1165840"/>
</dbReference>
<accession>A0ACD5ZL15</accession>
<organism evidence="1 2">
    <name type="scientific">Avena sativa</name>
    <name type="common">Oat</name>
    <dbReference type="NCBI Taxonomy" id="4498"/>
    <lineage>
        <taxon>Eukaryota</taxon>
        <taxon>Viridiplantae</taxon>
        <taxon>Streptophyta</taxon>
        <taxon>Embryophyta</taxon>
        <taxon>Tracheophyta</taxon>
        <taxon>Spermatophyta</taxon>
        <taxon>Magnoliopsida</taxon>
        <taxon>Liliopsida</taxon>
        <taxon>Poales</taxon>
        <taxon>Poaceae</taxon>
        <taxon>BOP clade</taxon>
        <taxon>Pooideae</taxon>
        <taxon>Poodae</taxon>
        <taxon>Poeae</taxon>
        <taxon>Poeae Chloroplast Group 1 (Aveneae type)</taxon>
        <taxon>Aveninae</taxon>
        <taxon>Avena</taxon>
    </lineage>
</organism>
<dbReference type="Proteomes" id="UP001732700">
    <property type="component" value="Chromosome 6D"/>
</dbReference>
<proteinExistence type="predicted"/>
<sequence length="457" mass="50981">MMVAKFIVQSKMWCGSRLTLEGSESISYGSIQEVHLFCEDKALGGVDSMIQNASELLVAFMDIWESKQLFILAKVVDFANIPSSGGDSSDVNTDHLPIVDWSTIEIAAIEDGSMDDPTSQEKMCLALGINENSILHPPSPIVSCVVDKEMLTEAVIAVDDNMPEELNISYDIDHPTIEVRTMFPSMTDCRMAIRQFAINEEFDLGTKKADRTRWSGEYILHDNIRHVVNIATHECTCLRWQHTGKPCWHALVFLIGKRNVPLENYVHEYYSLDKFRAAYQGEVEPLTDKLQWPKVDLGFVMYPPRPKVFAGRRRKNRIKSFLEGGGSKSKAKGNEKEKEVKRLGSQNRCKKCGVLGHRQNTCPTNGVRKRKIKSKKNSSGGALTIDGAAARAACVELQNAESSLTAQCTPKKNSAVATLQASPGPVTRRKLSLAMAEDAAFLLCHHQETSRRLLPRR</sequence>
<evidence type="ECO:0000313" key="2">
    <source>
        <dbReference type="Proteomes" id="UP001732700"/>
    </source>
</evidence>
<reference evidence="1" key="2">
    <citation type="submission" date="2025-09" db="UniProtKB">
        <authorList>
            <consortium name="EnsemblPlants"/>
        </authorList>
    </citation>
    <scope>IDENTIFICATION</scope>
</reference>
<reference evidence="1" key="1">
    <citation type="submission" date="2021-05" db="EMBL/GenBank/DDBJ databases">
        <authorList>
            <person name="Scholz U."/>
            <person name="Mascher M."/>
            <person name="Fiebig A."/>
        </authorList>
    </citation>
    <scope>NUCLEOTIDE SEQUENCE [LARGE SCALE GENOMIC DNA]</scope>
</reference>
<protein>
    <submittedName>
        <fullName evidence="1">Uncharacterized protein</fullName>
    </submittedName>
</protein>